<dbReference type="NCBIfam" id="TIGR00539">
    <property type="entry name" value="hemN_rel"/>
    <property type="match status" value="1"/>
</dbReference>
<sequence length="374" mass="42237">MLGVYIHIPFCQKKCRYCDFPSYGGVSYFFSNYVKALCREIVYAAGAGETVDTIYLGGGTPSLLTARQVESILCAVRNHFSVNSSAEITIEANPNNITDTYIQDLRSIGVNRFSLGVQSFSDEQLQRLGRMHTAEEGKHAVMTIWEGGISNISADLMFGLPGQSVADVYTDLRILTQLPITHASIYSLIVEDHTLLWDDIRHQRVFLPDEREEEAMAALVHENMAAEGFEHYEISSYCLPGFRSRHNSKYWQYSPYLGFGVSAHSFYQNKRFANIANIPEYIHKAGVSSVVETSVSIESRRAAEDYCILALRMCDGIDYEKFHILFSTTVETEFGDIIERLFAQQLLVPTPSGCRLSKLGFSYGNYVFEQFIRD</sequence>
<accession>A0A1G9VMQ0</accession>
<dbReference type="InterPro" id="IPR004559">
    <property type="entry name" value="HemW-like"/>
</dbReference>
<dbReference type="InterPro" id="IPR007197">
    <property type="entry name" value="rSAM"/>
</dbReference>
<dbReference type="GO" id="GO:0051539">
    <property type="term" value="F:4 iron, 4 sulfur cluster binding"/>
    <property type="evidence" value="ECO:0007669"/>
    <property type="project" value="UniProtKB-UniRule"/>
</dbReference>
<keyword evidence="6" id="KW-1185">Reference proteome</keyword>
<protein>
    <recommendedName>
        <fullName evidence="2 3">Heme chaperone HemW</fullName>
    </recommendedName>
</protein>
<dbReference type="InterPro" id="IPR034505">
    <property type="entry name" value="Coproporphyrinogen-III_oxidase"/>
</dbReference>
<dbReference type="SFLD" id="SFLDG01065">
    <property type="entry name" value="anaerobic_coproporphyrinogen-I"/>
    <property type="match status" value="1"/>
</dbReference>
<dbReference type="GO" id="GO:0006779">
    <property type="term" value="P:porphyrin-containing compound biosynthetic process"/>
    <property type="evidence" value="ECO:0007669"/>
    <property type="project" value="InterPro"/>
</dbReference>
<dbReference type="PANTHER" id="PTHR13932:SF5">
    <property type="entry name" value="RADICAL S-ADENOSYL METHIONINE DOMAIN-CONTAINING PROTEIN 1, MITOCHONDRIAL"/>
    <property type="match status" value="1"/>
</dbReference>
<dbReference type="RefSeq" id="WP_245675108.1">
    <property type="nucleotide sequence ID" value="NZ_FNHQ01000012.1"/>
</dbReference>
<dbReference type="Gene3D" id="3.80.30.20">
    <property type="entry name" value="tm_1862 like domain"/>
    <property type="match status" value="1"/>
</dbReference>
<dbReference type="PROSITE" id="PS51918">
    <property type="entry name" value="RADICAL_SAM"/>
    <property type="match status" value="1"/>
</dbReference>
<keyword evidence="3" id="KW-0004">4Fe-4S</keyword>
<dbReference type="GO" id="GO:0046872">
    <property type="term" value="F:metal ion binding"/>
    <property type="evidence" value="ECO:0007669"/>
    <property type="project" value="UniProtKB-UniRule"/>
</dbReference>
<keyword evidence="3" id="KW-0143">Chaperone</keyword>
<organism evidence="5 6">
    <name type="scientific">Megasphaera paucivorans</name>
    <dbReference type="NCBI Taxonomy" id="349095"/>
    <lineage>
        <taxon>Bacteria</taxon>
        <taxon>Bacillati</taxon>
        <taxon>Bacillota</taxon>
        <taxon>Negativicutes</taxon>
        <taxon>Veillonellales</taxon>
        <taxon>Veillonellaceae</taxon>
        <taxon>Megasphaera</taxon>
    </lineage>
</organism>
<dbReference type="InterPro" id="IPR023404">
    <property type="entry name" value="rSAM_horseshoe"/>
</dbReference>
<dbReference type="SFLD" id="SFLDF00562">
    <property type="entry name" value="HemN-like__clustered_with_heat"/>
    <property type="match status" value="1"/>
</dbReference>
<dbReference type="InterPro" id="IPR006638">
    <property type="entry name" value="Elp3/MiaA/NifB-like_rSAM"/>
</dbReference>
<dbReference type="Pfam" id="PF04055">
    <property type="entry name" value="Radical_SAM"/>
    <property type="match status" value="1"/>
</dbReference>
<feature type="domain" description="Radical SAM core" evidence="4">
    <location>
        <begin position="1"/>
        <end position="227"/>
    </location>
</feature>
<keyword evidence="3" id="KW-0963">Cytoplasm</keyword>
<comment type="function">
    <text evidence="3">Probably acts as a heme chaperone, transferring heme to an unknown acceptor. Binds one molecule of heme per monomer, possibly covalently. Binds 1 [4Fe-4S] cluster. The cluster is coordinated with 3 cysteines and an exchangeable S-adenosyl-L-methionine.</text>
</comment>
<evidence type="ECO:0000259" key="4">
    <source>
        <dbReference type="PROSITE" id="PS51918"/>
    </source>
</evidence>
<dbReference type="SFLD" id="SFLDG01082">
    <property type="entry name" value="B12-binding_domain_containing"/>
    <property type="match status" value="1"/>
</dbReference>
<dbReference type="AlphaFoldDB" id="A0A1G9VMQ0"/>
<dbReference type="EMBL" id="FNHQ01000012">
    <property type="protein sequence ID" value="SDM73386.1"/>
    <property type="molecule type" value="Genomic_DNA"/>
</dbReference>
<keyword evidence="3" id="KW-0349">Heme</keyword>
<dbReference type="CDD" id="cd01335">
    <property type="entry name" value="Radical_SAM"/>
    <property type="match status" value="1"/>
</dbReference>
<proteinExistence type="inferred from homology"/>
<comment type="similarity">
    <text evidence="1">Belongs to the anaerobic coproporphyrinogen-III oxidase family. HemW subfamily.</text>
</comment>
<keyword evidence="3" id="KW-0408">Iron</keyword>
<gene>
    <name evidence="5" type="ORF">SAMN05660299_01454</name>
</gene>
<dbReference type="SFLD" id="SFLDS00029">
    <property type="entry name" value="Radical_SAM"/>
    <property type="match status" value="1"/>
</dbReference>
<evidence type="ECO:0000313" key="5">
    <source>
        <dbReference type="EMBL" id="SDM73386.1"/>
    </source>
</evidence>
<evidence type="ECO:0000256" key="2">
    <source>
        <dbReference type="ARBA" id="ARBA00017228"/>
    </source>
</evidence>
<dbReference type="GO" id="GO:0005737">
    <property type="term" value="C:cytoplasm"/>
    <property type="evidence" value="ECO:0007669"/>
    <property type="project" value="UniProtKB-SubCell"/>
</dbReference>
<keyword evidence="3" id="KW-0949">S-adenosyl-L-methionine</keyword>
<comment type="subcellular location">
    <subcellularLocation>
        <location evidence="3">Cytoplasm</location>
    </subcellularLocation>
</comment>
<evidence type="ECO:0000256" key="1">
    <source>
        <dbReference type="ARBA" id="ARBA00006100"/>
    </source>
</evidence>
<dbReference type="STRING" id="349095.SAMN05660299_01454"/>
<keyword evidence="3" id="KW-0411">Iron-sulfur</keyword>
<dbReference type="SUPFAM" id="SSF102114">
    <property type="entry name" value="Radical SAM enzymes"/>
    <property type="match status" value="1"/>
</dbReference>
<dbReference type="PANTHER" id="PTHR13932">
    <property type="entry name" value="COPROPORPHYRINIGEN III OXIDASE"/>
    <property type="match status" value="1"/>
</dbReference>
<dbReference type="GO" id="GO:0004109">
    <property type="term" value="F:coproporphyrinogen oxidase activity"/>
    <property type="evidence" value="ECO:0007669"/>
    <property type="project" value="InterPro"/>
</dbReference>
<name>A0A1G9VMQ0_9FIRM</name>
<keyword evidence="3" id="KW-0479">Metal-binding</keyword>
<dbReference type="InterPro" id="IPR058240">
    <property type="entry name" value="rSAM_sf"/>
</dbReference>
<evidence type="ECO:0000313" key="6">
    <source>
        <dbReference type="Proteomes" id="UP000199309"/>
    </source>
</evidence>
<dbReference type="SFLD" id="SFLDF00288">
    <property type="entry name" value="HemN-like__clustered_with_nucl"/>
    <property type="match status" value="1"/>
</dbReference>
<reference evidence="5 6" key="1">
    <citation type="submission" date="2016-10" db="EMBL/GenBank/DDBJ databases">
        <authorList>
            <person name="de Groot N.N."/>
        </authorList>
    </citation>
    <scope>NUCLEOTIDE SEQUENCE [LARGE SCALE GENOMIC DNA]</scope>
    <source>
        <strain evidence="5 6">DSM 16981</strain>
    </source>
</reference>
<dbReference type="SMART" id="SM00729">
    <property type="entry name" value="Elp3"/>
    <property type="match status" value="1"/>
</dbReference>
<evidence type="ECO:0000256" key="3">
    <source>
        <dbReference type="RuleBase" id="RU364116"/>
    </source>
</evidence>
<dbReference type="Proteomes" id="UP000199309">
    <property type="component" value="Unassembled WGS sequence"/>
</dbReference>